<comment type="caution">
    <text evidence="9">Lacks conserved residue(s) required for the propagation of feature annotation.</text>
</comment>
<keyword evidence="2 9" id="KW-0813">Transport</keyword>
<reference evidence="11" key="1">
    <citation type="journal article" date="2011" name="Environ. Microbiol.">
        <title>Time-series analyses of Monterey Bay coastal microbial picoplankton using a 'genome proxy' microarray.</title>
        <authorList>
            <person name="Rich V.I."/>
            <person name="Pham V.D."/>
            <person name="Eppley J."/>
            <person name="Shi Y."/>
            <person name="DeLong E.F."/>
        </authorList>
    </citation>
    <scope>NUCLEOTIDE SEQUENCE</scope>
</reference>
<keyword evidence="3" id="KW-1003">Cell membrane</keyword>
<dbReference type="InterPro" id="IPR007387">
    <property type="entry name" value="TRAP_DctQ"/>
</dbReference>
<keyword evidence="7 9" id="KW-0472">Membrane</keyword>
<dbReference type="EMBL" id="GU474947">
    <property type="protein sequence ID" value="ADI20791.1"/>
    <property type="molecule type" value="Genomic_DNA"/>
</dbReference>
<evidence type="ECO:0000256" key="8">
    <source>
        <dbReference type="ARBA" id="ARBA00038436"/>
    </source>
</evidence>
<evidence type="ECO:0000256" key="7">
    <source>
        <dbReference type="ARBA" id="ARBA00023136"/>
    </source>
</evidence>
<proteinExistence type="inferred from homology"/>
<feature type="transmembrane region" description="Helical" evidence="9">
    <location>
        <begin position="38"/>
        <end position="63"/>
    </location>
</feature>
<comment type="subunit">
    <text evidence="9">The complex comprises the extracytoplasmic solute receptor protein and the two transmembrane proteins.</text>
</comment>
<evidence type="ECO:0000313" key="11">
    <source>
        <dbReference type="EMBL" id="ADI20791.1"/>
    </source>
</evidence>
<dbReference type="GO" id="GO:0022857">
    <property type="term" value="F:transmembrane transporter activity"/>
    <property type="evidence" value="ECO:0007669"/>
    <property type="project" value="UniProtKB-UniRule"/>
</dbReference>
<dbReference type="AlphaFoldDB" id="E0Y2A0"/>
<evidence type="ECO:0000256" key="6">
    <source>
        <dbReference type="ARBA" id="ARBA00022989"/>
    </source>
</evidence>
<evidence type="ECO:0000256" key="3">
    <source>
        <dbReference type="ARBA" id="ARBA00022475"/>
    </source>
</evidence>
<evidence type="ECO:0000256" key="2">
    <source>
        <dbReference type="ARBA" id="ARBA00022448"/>
    </source>
</evidence>
<dbReference type="InterPro" id="IPR055348">
    <property type="entry name" value="DctQ"/>
</dbReference>
<dbReference type="GO" id="GO:0005886">
    <property type="term" value="C:plasma membrane"/>
    <property type="evidence" value="ECO:0007669"/>
    <property type="project" value="UniProtKB-SubCell"/>
</dbReference>
<name>E0Y2A0_9PROT</name>
<evidence type="ECO:0000256" key="9">
    <source>
        <dbReference type="RuleBase" id="RU369079"/>
    </source>
</evidence>
<dbReference type="Pfam" id="PF04290">
    <property type="entry name" value="DctQ"/>
    <property type="match status" value="1"/>
</dbReference>
<keyword evidence="6 9" id="KW-1133">Transmembrane helix</keyword>
<dbReference type="PANTHER" id="PTHR35011:SF2">
    <property type="entry name" value="2,3-DIKETO-L-GULONATE TRAP TRANSPORTER SMALL PERMEASE PROTEIN YIAM"/>
    <property type="match status" value="1"/>
</dbReference>
<comment type="subcellular location">
    <subcellularLocation>
        <location evidence="1 9">Cell inner membrane</location>
        <topology evidence="1 9">Multi-pass membrane protein</topology>
    </subcellularLocation>
</comment>
<accession>E0Y2A0</accession>
<keyword evidence="4 9" id="KW-0997">Cell inner membrane</keyword>
<feature type="transmembrane region" description="Helical" evidence="9">
    <location>
        <begin position="75"/>
        <end position="97"/>
    </location>
</feature>
<sequence>MVWLTFIAAPLAFRAGGLVSIQALPDALSGWKNEILQIIIQLIILVLMVMFIDIGIFLTENAIIQRASSIDFSIAYVYVSMPLGAFLIIMVALQFFLEAVRRLLTNDPRPKNSDDIVTTPNAN</sequence>
<feature type="domain" description="Tripartite ATP-independent periplasmic transporters DctQ component" evidence="10">
    <location>
        <begin position="1"/>
        <end position="102"/>
    </location>
</feature>
<comment type="similarity">
    <text evidence="8 9">Belongs to the TRAP transporter small permease family.</text>
</comment>
<organism evidence="11">
    <name type="scientific">uncultured alpha proteobacterium EF100_102A06</name>
    <dbReference type="NCBI Taxonomy" id="710799"/>
    <lineage>
        <taxon>Bacteria</taxon>
        <taxon>Pseudomonadati</taxon>
        <taxon>Pseudomonadota</taxon>
        <taxon>Alphaproteobacteria</taxon>
        <taxon>environmental samples</taxon>
    </lineage>
</organism>
<evidence type="ECO:0000259" key="10">
    <source>
        <dbReference type="Pfam" id="PF04290"/>
    </source>
</evidence>
<dbReference type="PANTHER" id="PTHR35011">
    <property type="entry name" value="2,3-DIKETO-L-GULONATE TRAP TRANSPORTER SMALL PERMEASE PROTEIN YIAM"/>
    <property type="match status" value="1"/>
</dbReference>
<evidence type="ECO:0000256" key="1">
    <source>
        <dbReference type="ARBA" id="ARBA00004429"/>
    </source>
</evidence>
<protein>
    <recommendedName>
        <fullName evidence="9">TRAP transporter small permease protein</fullName>
    </recommendedName>
</protein>
<dbReference type="GO" id="GO:0015740">
    <property type="term" value="P:C4-dicarboxylate transport"/>
    <property type="evidence" value="ECO:0007669"/>
    <property type="project" value="TreeGrafter"/>
</dbReference>
<evidence type="ECO:0000256" key="4">
    <source>
        <dbReference type="ARBA" id="ARBA00022519"/>
    </source>
</evidence>
<evidence type="ECO:0000256" key="5">
    <source>
        <dbReference type="ARBA" id="ARBA00022692"/>
    </source>
</evidence>
<keyword evidence="5 9" id="KW-0812">Transmembrane</keyword>
<comment type="function">
    <text evidence="9">Part of the tripartite ATP-independent periplasmic (TRAP) transport system.</text>
</comment>